<reference evidence="3" key="1">
    <citation type="submission" date="2021-01" db="EMBL/GenBank/DDBJ databases">
        <title>Whole genome shotgun sequence of Spirilliplanes yamanashiensis NBRC 15828.</title>
        <authorList>
            <person name="Komaki H."/>
            <person name="Tamura T."/>
        </authorList>
    </citation>
    <scope>NUCLEOTIDE SEQUENCE</scope>
    <source>
        <strain evidence="3">NBRC 15828</strain>
    </source>
</reference>
<gene>
    <name evidence="3" type="ORF">Sya03_34360</name>
</gene>
<evidence type="ECO:0000259" key="2">
    <source>
        <dbReference type="Pfam" id="PF00144"/>
    </source>
</evidence>
<feature type="signal peptide" evidence="1">
    <location>
        <begin position="1"/>
        <end position="32"/>
    </location>
</feature>
<dbReference type="SUPFAM" id="SSF56601">
    <property type="entry name" value="beta-lactamase/transpeptidase-like"/>
    <property type="match status" value="1"/>
</dbReference>
<dbReference type="AlphaFoldDB" id="A0A8J3Y9P3"/>
<dbReference type="InterPro" id="IPR049511">
    <property type="entry name" value="PGH-like_rpt"/>
</dbReference>
<dbReference type="PROSITE" id="PS51318">
    <property type="entry name" value="TAT"/>
    <property type="match status" value="1"/>
</dbReference>
<protein>
    <recommendedName>
        <fullName evidence="2">Beta-lactamase-related domain-containing protein</fullName>
    </recommendedName>
</protein>
<dbReference type="Proteomes" id="UP000652013">
    <property type="component" value="Unassembled WGS sequence"/>
</dbReference>
<evidence type="ECO:0000256" key="1">
    <source>
        <dbReference type="SAM" id="SignalP"/>
    </source>
</evidence>
<keyword evidence="4" id="KW-1185">Reference proteome</keyword>
<dbReference type="PANTHER" id="PTHR46825">
    <property type="entry name" value="D-ALANYL-D-ALANINE-CARBOXYPEPTIDASE/ENDOPEPTIDASE AMPH"/>
    <property type="match status" value="1"/>
</dbReference>
<feature type="domain" description="Beta-lactamase-related" evidence="2">
    <location>
        <begin position="318"/>
        <end position="631"/>
    </location>
</feature>
<dbReference type="Gene3D" id="3.40.710.10">
    <property type="entry name" value="DD-peptidase/beta-lactamase superfamily"/>
    <property type="match status" value="1"/>
</dbReference>
<organism evidence="3 4">
    <name type="scientific">Spirilliplanes yamanashiensis</name>
    <dbReference type="NCBI Taxonomy" id="42233"/>
    <lineage>
        <taxon>Bacteria</taxon>
        <taxon>Bacillati</taxon>
        <taxon>Actinomycetota</taxon>
        <taxon>Actinomycetes</taxon>
        <taxon>Micromonosporales</taxon>
        <taxon>Micromonosporaceae</taxon>
        <taxon>Spirilliplanes</taxon>
    </lineage>
</organism>
<dbReference type="Pfam" id="PF00144">
    <property type="entry name" value="Beta-lactamase"/>
    <property type="match status" value="1"/>
</dbReference>
<accession>A0A8J3Y9P3</accession>
<dbReference type="Pfam" id="PF17660">
    <property type="entry name" value="BTRD1"/>
    <property type="match status" value="4"/>
</dbReference>
<dbReference type="InterPro" id="IPR050491">
    <property type="entry name" value="AmpC-like"/>
</dbReference>
<dbReference type="InterPro" id="IPR012338">
    <property type="entry name" value="Beta-lactam/transpept-like"/>
</dbReference>
<evidence type="ECO:0000313" key="3">
    <source>
        <dbReference type="EMBL" id="GIJ04084.1"/>
    </source>
</evidence>
<name>A0A8J3Y9P3_9ACTN</name>
<sequence>MTHHSRGGRRRALGACLAVVLTSTLGTVIGSAGGPAAAHPGLPLDVFDPVSVTSGQMRDETPAEFETELADYKERGLLPVDVEVDTVGGWRGGATFQRNTDGRTWWLRTDMTEAAYEQRQADAREAGLRQVDIEVYEVDGKRRYAAIWIENKENLASAVRHDLTDAEWESWFEQQRAAGRMPVAIQQYATDEGVRYAGVWVRNPTGVRWAEWRGLSEADFQRKADELESDHRLFAFDSVRTSAGQRYSGIWVENTDGRRWRVQRDLTKRDFWNWINRSSDEGFRPVSYERYETAAGTRYAGIWRQNSARPQWPLRGKVDKLVKAELEATDVPGISVAVMEDGRFSYLRGFGNADVDADGETWLDADHVLGIASVSKAVAGVLTMRLVEQGEVALADRTSAHITDIPKHHTHTIGQLARSRGCVQHYRQGGGFGDDKPYATSRDSAEDFWDDALVCVPGTYNYSTHGYTVLCAALEEATGDDTYTLLEERLNRPFGLGTLNAERLTDRQARRSKIYNDDNEEIERPDRTEKVCGGGMESSVRDLAAFGEKVRSGDILTEASLRELWGNGGRGYRMGWRADDDAAGRRMVWKDGSNEGTQSFLHIYPDDGVVVAVLSNREAGGHDMPKLARDIGALVVSS</sequence>
<dbReference type="EMBL" id="BOOY01000026">
    <property type="protein sequence ID" value="GIJ04084.1"/>
    <property type="molecule type" value="Genomic_DNA"/>
</dbReference>
<comment type="caution">
    <text evidence="3">The sequence shown here is derived from an EMBL/GenBank/DDBJ whole genome shotgun (WGS) entry which is preliminary data.</text>
</comment>
<keyword evidence="1" id="KW-0732">Signal</keyword>
<proteinExistence type="predicted"/>
<evidence type="ECO:0000313" key="4">
    <source>
        <dbReference type="Proteomes" id="UP000652013"/>
    </source>
</evidence>
<feature type="chain" id="PRO_5038779441" description="Beta-lactamase-related domain-containing protein" evidence="1">
    <location>
        <begin position="33"/>
        <end position="638"/>
    </location>
</feature>
<dbReference type="PANTHER" id="PTHR46825:SF12">
    <property type="entry name" value="PENICILLIN-BINDING PROTEIN 4"/>
    <property type="match status" value="1"/>
</dbReference>
<dbReference type="RefSeq" id="WP_203939335.1">
    <property type="nucleotide sequence ID" value="NZ_BAAAGJ010000002.1"/>
</dbReference>
<dbReference type="InterPro" id="IPR001466">
    <property type="entry name" value="Beta-lactam-related"/>
</dbReference>
<dbReference type="InterPro" id="IPR006311">
    <property type="entry name" value="TAT_signal"/>
</dbReference>